<evidence type="ECO:0000313" key="3">
    <source>
        <dbReference type="Proteomes" id="UP001246372"/>
    </source>
</evidence>
<dbReference type="InterPro" id="IPR013976">
    <property type="entry name" value="HDOD"/>
</dbReference>
<comment type="caution">
    <text evidence="2">The sequence shown here is derived from an EMBL/GenBank/DDBJ whole genome shotgun (WGS) entry which is preliminary data.</text>
</comment>
<dbReference type="PANTHER" id="PTHR33525:SF3">
    <property type="entry name" value="RIBONUCLEASE Y"/>
    <property type="match status" value="1"/>
</dbReference>
<sequence length="283" mass="31068">MSAPHAHAPLTQALPDLSRWTAYFRDAEIPVLASSAALLEEWRANEDAVDAHVIGEAVASDPLMTLKVLSFASSQRSSRLLADAETVTAALVLLGITPFFNAFGPQPTIEQRLGDQPEAFGGLQRVLRRAERAARFALGFAVHRTDPDAEVLHSAALLHDFAEMLLWCYAPQLALRIQHAQRVDPNLRSTVAQRAVLNIELGDLEQSLMKAWRLPELLTHITDDKRGNDPQVQSVRLAVRLARHTADSWGNPAVPDDLQDIGALLNLSAEHTLILVQDLDSGR</sequence>
<proteinExistence type="predicted"/>
<dbReference type="Gene3D" id="1.10.3210.10">
    <property type="entry name" value="Hypothetical protein af1432"/>
    <property type="match status" value="1"/>
</dbReference>
<evidence type="ECO:0000313" key="2">
    <source>
        <dbReference type="EMBL" id="MDT9002352.1"/>
    </source>
</evidence>
<name>A0ABU3PIZ8_9BURK</name>
<dbReference type="PANTHER" id="PTHR33525">
    <property type="match status" value="1"/>
</dbReference>
<dbReference type="SUPFAM" id="SSF109604">
    <property type="entry name" value="HD-domain/PDEase-like"/>
    <property type="match status" value="1"/>
</dbReference>
<feature type="domain" description="HDOD" evidence="1">
    <location>
        <begin position="29"/>
        <end position="228"/>
    </location>
</feature>
<organism evidence="2 3">
    <name type="scientific">Roseateles aquae</name>
    <dbReference type="NCBI Taxonomy" id="3077235"/>
    <lineage>
        <taxon>Bacteria</taxon>
        <taxon>Pseudomonadati</taxon>
        <taxon>Pseudomonadota</taxon>
        <taxon>Betaproteobacteria</taxon>
        <taxon>Burkholderiales</taxon>
        <taxon>Sphaerotilaceae</taxon>
        <taxon>Roseateles</taxon>
    </lineage>
</organism>
<protein>
    <submittedName>
        <fullName evidence="2">HDOD domain-containing protein</fullName>
    </submittedName>
</protein>
<dbReference type="Proteomes" id="UP001246372">
    <property type="component" value="Unassembled WGS sequence"/>
</dbReference>
<accession>A0ABU3PIZ8</accession>
<keyword evidence="3" id="KW-1185">Reference proteome</keyword>
<reference evidence="2" key="1">
    <citation type="submission" date="2023-09" db="EMBL/GenBank/DDBJ databases">
        <title>Paucibacter sp. APW11 Genome sequencing and assembly.</title>
        <authorList>
            <person name="Kim I."/>
        </authorList>
    </citation>
    <scope>NUCLEOTIDE SEQUENCE</scope>
    <source>
        <strain evidence="2">APW11</strain>
    </source>
</reference>
<dbReference type="PROSITE" id="PS51833">
    <property type="entry name" value="HDOD"/>
    <property type="match status" value="1"/>
</dbReference>
<dbReference type="InterPro" id="IPR052340">
    <property type="entry name" value="RNase_Y/CdgJ"/>
</dbReference>
<dbReference type="EMBL" id="JAVXZY010000015">
    <property type="protein sequence ID" value="MDT9002352.1"/>
    <property type="molecule type" value="Genomic_DNA"/>
</dbReference>
<gene>
    <name evidence="2" type="ORF">RQP53_23930</name>
</gene>
<dbReference type="Pfam" id="PF08668">
    <property type="entry name" value="HDOD"/>
    <property type="match status" value="1"/>
</dbReference>
<evidence type="ECO:0000259" key="1">
    <source>
        <dbReference type="PROSITE" id="PS51833"/>
    </source>
</evidence>
<dbReference type="RefSeq" id="WP_315653250.1">
    <property type="nucleotide sequence ID" value="NZ_JAVXZY010000015.1"/>
</dbReference>